<name>A0ABU9K3D6_9BACI</name>
<proteinExistence type="predicted"/>
<dbReference type="RefSeq" id="WP_342021162.1">
    <property type="nucleotide sequence ID" value="NZ_JBBYAK010000003.1"/>
</dbReference>
<dbReference type="Proteomes" id="UP001459714">
    <property type="component" value="Unassembled WGS sequence"/>
</dbReference>
<comment type="caution">
    <text evidence="1">The sequence shown here is derived from an EMBL/GenBank/DDBJ whole genome shotgun (WGS) entry which is preliminary data.</text>
</comment>
<evidence type="ECO:0000313" key="1">
    <source>
        <dbReference type="EMBL" id="MEL3959549.1"/>
    </source>
</evidence>
<reference evidence="1 2" key="1">
    <citation type="submission" date="2024-03" db="EMBL/GenBank/DDBJ databases">
        <title>Bacilli Hybrid Assemblies.</title>
        <authorList>
            <person name="Kovac J."/>
        </authorList>
    </citation>
    <scope>NUCLEOTIDE SEQUENCE [LARGE SCALE GENOMIC DNA]</scope>
    <source>
        <strain evidence="1 2">FSL M8-0022</strain>
    </source>
</reference>
<organism evidence="1 2">
    <name type="scientific">Caldifermentibacillus hisashii</name>
    <dbReference type="NCBI Taxonomy" id="996558"/>
    <lineage>
        <taxon>Bacteria</taxon>
        <taxon>Bacillati</taxon>
        <taxon>Bacillota</taxon>
        <taxon>Bacilli</taxon>
        <taxon>Bacillales</taxon>
        <taxon>Bacillaceae</taxon>
        <taxon>Caldifermentibacillus</taxon>
    </lineage>
</organism>
<gene>
    <name evidence="1" type="ORF">NST17_20565</name>
</gene>
<sequence length="99" mass="11227">MKFIELERIANETLTCEYIVGKTENGQYVYIWSENEEIEKEIPQNLIDNPEGFRGAMVGAKAEIVEEIENCVGSFRYHGDELLQEAATEVVETLLAALE</sequence>
<dbReference type="EMBL" id="JBBYAK010000003">
    <property type="protein sequence ID" value="MEL3959549.1"/>
    <property type="molecule type" value="Genomic_DNA"/>
</dbReference>
<keyword evidence="2" id="KW-1185">Reference proteome</keyword>
<evidence type="ECO:0000313" key="2">
    <source>
        <dbReference type="Proteomes" id="UP001459714"/>
    </source>
</evidence>
<protein>
    <submittedName>
        <fullName evidence="1">Uncharacterized protein</fullName>
    </submittedName>
</protein>
<accession>A0ABU9K3D6</accession>